<evidence type="ECO:0000313" key="2">
    <source>
        <dbReference type="EMBL" id="KAJ2906695.1"/>
    </source>
</evidence>
<comment type="caution">
    <text evidence="2">The sequence shown here is derived from an EMBL/GenBank/DDBJ whole genome shotgun (WGS) entry which is preliminary data.</text>
</comment>
<dbReference type="PANTHER" id="PTHR38696:SF1">
    <property type="entry name" value="MEDIATOR OF RNA POLYMERASE II TRANSCRIPTION SUBUNIT 13"/>
    <property type="match status" value="1"/>
</dbReference>
<gene>
    <name evidence="2" type="ORF">MKZ38_000431</name>
</gene>
<proteinExistence type="predicted"/>
<sequence length="325" mass="36454">MTSPPLCPRHRGHHPKSHFAMLYLLQGDSIRIIQFPPSVNEDFESLAIRPGWPKGISKRTWVDGEVLEIKLRGSPWRGMSTADNVHGRDLMCSVFSFLWERGWELLASPCHTVHQFSNDSLVFRKMEWEVPVGSSARTPSATGATGKEMMLAGRGRSSSGNSGFGGEGNSSGIISPQSQQRPHSQQEECKTSTLPPMDFMALSMPPADRLRVHGGGPEVIAEIQLLLQKFEYLKPKDSGKREATSWEFRMKGYPWAALMGKKPQKLRMFILGLVETMDRLGWTNYATIKQRETGDQPKPDTWYFRRPKGWSTDGEDGEAIFETGG</sequence>
<keyword evidence="3" id="KW-1185">Reference proteome</keyword>
<dbReference type="AlphaFoldDB" id="A0AAD5S003"/>
<dbReference type="Proteomes" id="UP001201980">
    <property type="component" value="Unassembled WGS sequence"/>
</dbReference>
<feature type="compositionally biased region" description="Low complexity" evidence="1">
    <location>
        <begin position="170"/>
        <end position="183"/>
    </location>
</feature>
<feature type="region of interest" description="Disordered" evidence="1">
    <location>
        <begin position="152"/>
        <end position="190"/>
    </location>
</feature>
<feature type="region of interest" description="Disordered" evidence="1">
    <location>
        <begin position="292"/>
        <end position="325"/>
    </location>
</feature>
<evidence type="ECO:0000256" key="1">
    <source>
        <dbReference type="SAM" id="MobiDB-lite"/>
    </source>
</evidence>
<dbReference type="PANTHER" id="PTHR38696">
    <property type="entry name" value="MEDIATOR OF RNA POLYMERASE II TRANSCRIPTION SUBUNIT 13"/>
    <property type="match status" value="1"/>
</dbReference>
<organism evidence="2 3">
    <name type="scientific">Zalerion maritima</name>
    <dbReference type="NCBI Taxonomy" id="339359"/>
    <lineage>
        <taxon>Eukaryota</taxon>
        <taxon>Fungi</taxon>
        <taxon>Dikarya</taxon>
        <taxon>Ascomycota</taxon>
        <taxon>Pezizomycotina</taxon>
        <taxon>Sordariomycetes</taxon>
        <taxon>Lulworthiomycetidae</taxon>
        <taxon>Lulworthiales</taxon>
        <taxon>Lulworthiaceae</taxon>
        <taxon>Zalerion</taxon>
    </lineage>
</organism>
<name>A0AAD5S003_9PEZI</name>
<protein>
    <submittedName>
        <fullName evidence="2">Uncharacterized protein</fullName>
    </submittedName>
</protein>
<evidence type="ECO:0000313" key="3">
    <source>
        <dbReference type="Proteomes" id="UP001201980"/>
    </source>
</evidence>
<accession>A0AAD5S003</accession>
<reference evidence="2" key="1">
    <citation type="submission" date="2022-07" db="EMBL/GenBank/DDBJ databases">
        <title>Draft genome sequence of Zalerion maritima ATCC 34329, a (micro)plastics degrading marine fungus.</title>
        <authorList>
            <person name="Paco A."/>
            <person name="Goncalves M.F.M."/>
            <person name="Rocha-Santos T.A.P."/>
            <person name="Alves A."/>
        </authorList>
    </citation>
    <scope>NUCLEOTIDE SEQUENCE</scope>
    <source>
        <strain evidence="2">ATCC 34329</strain>
    </source>
</reference>
<dbReference type="EMBL" id="JAKWBI020000010">
    <property type="protein sequence ID" value="KAJ2906695.1"/>
    <property type="molecule type" value="Genomic_DNA"/>
</dbReference>